<keyword evidence="1" id="KW-0812">Transmembrane</keyword>
<feature type="transmembrane region" description="Helical" evidence="1">
    <location>
        <begin position="38"/>
        <end position="56"/>
    </location>
</feature>
<name>A0A432Z1N2_9GAMM</name>
<dbReference type="Proteomes" id="UP000288058">
    <property type="component" value="Unassembled WGS sequence"/>
</dbReference>
<comment type="caution">
    <text evidence="2">The sequence shown here is derived from an EMBL/GenBank/DDBJ whole genome shotgun (WGS) entry which is preliminary data.</text>
</comment>
<reference evidence="3" key="1">
    <citation type="journal article" date="2018" name="Front. Microbiol.">
        <title>Genome-Based Analysis Reveals the Taxonomy and Diversity of the Family Idiomarinaceae.</title>
        <authorList>
            <person name="Liu Y."/>
            <person name="Lai Q."/>
            <person name="Shao Z."/>
        </authorList>
    </citation>
    <scope>NUCLEOTIDE SEQUENCE [LARGE SCALE GENOMIC DNA]</scope>
    <source>
        <strain evidence="3">R22</strain>
    </source>
</reference>
<feature type="transmembrane region" description="Helical" evidence="1">
    <location>
        <begin position="63"/>
        <end position="82"/>
    </location>
</feature>
<accession>A0A432Z1N2</accession>
<keyword evidence="1" id="KW-0472">Membrane</keyword>
<keyword evidence="1" id="KW-1133">Transmembrane helix</keyword>
<sequence>MLKLIESNGIQRLVTASLLVLVLLSWQQFFSLPDVLDWLLPVLLGVWFLHYIFYIFKDSPSARFFAMSLSLFLVMIAVYGMSHVSDAMTAPVGITGIGNIVMQFTDSLVLTLPDKFYSSTTHKDVAETLLGTSLWVMVGVPFLIGLFTDTARSFAGLFFTAMFYVATLMALYGLDLL</sequence>
<dbReference type="AlphaFoldDB" id="A0A432Z1N2"/>
<feature type="transmembrane region" description="Helical" evidence="1">
    <location>
        <begin position="154"/>
        <end position="174"/>
    </location>
</feature>
<evidence type="ECO:0000313" key="2">
    <source>
        <dbReference type="EMBL" id="RUO71775.1"/>
    </source>
</evidence>
<dbReference type="RefSeq" id="WP_126780668.1">
    <property type="nucleotide sequence ID" value="NZ_PIQC01000003.1"/>
</dbReference>
<feature type="transmembrane region" description="Helical" evidence="1">
    <location>
        <begin position="12"/>
        <end position="32"/>
    </location>
</feature>
<keyword evidence="3" id="KW-1185">Reference proteome</keyword>
<evidence type="ECO:0000256" key="1">
    <source>
        <dbReference type="SAM" id="Phobius"/>
    </source>
</evidence>
<feature type="transmembrane region" description="Helical" evidence="1">
    <location>
        <begin position="128"/>
        <end position="147"/>
    </location>
</feature>
<proteinExistence type="predicted"/>
<evidence type="ECO:0000313" key="3">
    <source>
        <dbReference type="Proteomes" id="UP000288058"/>
    </source>
</evidence>
<organism evidence="2 3">
    <name type="scientific">Idiomarina ramblicola</name>
    <dbReference type="NCBI Taxonomy" id="263724"/>
    <lineage>
        <taxon>Bacteria</taxon>
        <taxon>Pseudomonadati</taxon>
        <taxon>Pseudomonadota</taxon>
        <taxon>Gammaproteobacteria</taxon>
        <taxon>Alteromonadales</taxon>
        <taxon>Idiomarinaceae</taxon>
        <taxon>Idiomarina</taxon>
    </lineage>
</organism>
<protein>
    <submittedName>
        <fullName evidence="2">Uncharacterized protein</fullName>
    </submittedName>
</protein>
<gene>
    <name evidence="2" type="ORF">CWI78_04465</name>
</gene>
<dbReference type="EMBL" id="PIQC01000003">
    <property type="protein sequence ID" value="RUO71775.1"/>
    <property type="molecule type" value="Genomic_DNA"/>
</dbReference>